<evidence type="ECO:0000256" key="2">
    <source>
        <dbReference type="SAM" id="MobiDB-lite"/>
    </source>
</evidence>
<feature type="compositionally biased region" description="Basic and acidic residues" evidence="2">
    <location>
        <begin position="588"/>
        <end position="603"/>
    </location>
</feature>
<accession>A0A9P6MVJ1</accession>
<evidence type="ECO:0000313" key="4">
    <source>
        <dbReference type="Proteomes" id="UP000703661"/>
    </source>
</evidence>
<feature type="compositionally biased region" description="Polar residues" evidence="2">
    <location>
        <begin position="22"/>
        <end position="43"/>
    </location>
</feature>
<feature type="coiled-coil region" evidence="1">
    <location>
        <begin position="50"/>
        <end position="137"/>
    </location>
</feature>
<dbReference type="AlphaFoldDB" id="A0A9P6MVJ1"/>
<feature type="compositionally biased region" description="Acidic residues" evidence="2">
    <location>
        <begin position="400"/>
        <end position="437"/>
    </location>
</feature>
<keyword evidence="4" id="KW-1185">Reference proteome</keyword>
<feature type="region of interest" description="Disordered" evidence="2">
    <location>
        <begin position="1"/>
        <end position="43"/>
    </location>
</feature>
<organism evidence="3 4">
    <name type="scientific">Entomortierella chlamydospora</name>
    <dbReference type="NCBI Taxonomy" id="101097"/>
    <lineage>
        <taxon>Eukaryota</taxon>
        <taxon>Fungi</taxon>
        <taxon>Fungi incertae sedis</taxon>
        <taxon>Mucoromycota</taxon>
        <taxon>Mortierellomycotina</taxon>
        <taxon>Mortierellomycetes</taxon>
        <taxon>Mortierellales</taxon>
        <taxon>Mortierellaceae</taxon>
        <taxon>Entomortierella</taxon>
    </lineage>
</organism>
<proteinExistence type="predicted"/>
<feature type="compositionally biased region" description="Polar residues" evidence="2">
    <location>
        <begin position="449"/>
        <end position="461"/>
    </location>
</feature>
<protein>
    <submittedName>
        <fullName evidence="3">Uncharacterized protein</fullName>
    </submittedName>
</protein>
<feature type="compositionally biased region" description="Basic residues" evidence="2">
    <location>
        <begin position="507"/>
        <end position="518"/>
    </location>
</feature>
<feature type="compositionally biased region" description="Basic residues" evidence="2">
    <location>
        <begin position="328"/>
        <end position="340"/>
    </location>
</feature>
<feature type="compositionally biased region" description="Basic and acidic residues" evidence="2">
    <location>
        <begin position="633"/>
        <end position="642"/>
    </location>
</feature>
<feature type="region of interest" description="Disordered" evidence="2">
    <location>
        <begin position="389"/>
        <end position="645"/>
    </location>
</feature>
<evidence type="ECO:0000256" key="1">
    <source>
        <dbReference type="SAM" id="Coils"/>
    </source>
</evidence>
<dbReference type="Proteomes" id="UP000703661">
    <property type="component" value="Unassembled WGS sequence"/>
</dbReference>
<gene>
    <name evidence="3" type="ORF">BGZ80_009891</name>
</gene>
<feature type="compositionally biased region" description="Acidic residues" evidence="2">
    <location>
        <begin position="487"/>
        <end position="497"/>
    </location>
</feature>
<sequence>MSSTAAGRAARKTRREPIIESTKATQRSESPVITTDTPDASNASDHIKTIQLHKDEIEELTDAKARLEDKVTQLEERAQYLEATARLNASKVATEIVDLKEKARKLEIDLSTVVDERDALEQDIEQLKTQRQDAEVKDEARHLSIQLKDAWLKISTMKKSQEELVKKLFNSESASAQLQADLTKFQDLSAATKREHVDDINRWETERQEYIAEISSFKIASLKVKTTALSVQKTAPPEWILEKHQLVEQCATLQSRITTLESERANGGGLGDSGSKKLEADKLKLEKKVETLKAKLVEVMGHAMSIQAEAQEKIAKQDLSGKKSSNSQRRRSNARRRKRSPAMELESDDEVVVVVAEDESDIAQDVESINVAPTIRETRAKRIAAVKNVNYQILSSSSDQSDESEEDDEDNEDQEDDGDGDEDIDDDAEVGMDVEEQDGARDTEMQGVDNETASIDVNKTGPSIEHTESKGSPSSPQLDISSKDNIDDMNEETEPVQDDNTLSKSTSRSRKASVSKSKKATEGSSDSEFEPPKKTVIIKSRSRRNVKKSVSPSAEPAPKKTKITPVNKKRPNEGETPESTNNQSVPATKEKSTTVLRDTEHTTVDSMPDVQPSTSIASAATSSPAIAPNTPVDGEKPVSTEKVKKKRKLLTGKGLEELGDILNGPGSSFSSTPSTGLVFGKGKARLKSSSSTLPAGTTSNPANLEALNAIKMAFTLPKPRADLSAQDKEI</sequence>
<feature type="compositionally biased region" description="Polar residues" evidence="2">
    <location>
        <begin position="577"/>
        <end position="586"/>
    </location>
</feature>
<dbReference type="EMBL" id="JAAAID010000634">
    <property type="protein sequence ID" value="KAG0015376.1"/>
    <property type="molecule type" value="Genomic_DNA"/>
</dbReference>
<name>A0A9P6MVJ1_9FUNG</name>
<reference evidence="3" key="1">
    <citation type="journal article" date="2020" name="Fungal Divers.">
        <title>Resolving the Mortierellaceae phylogeny through synthesis of multi-gene phylogenetics and phylogenomics.</title>
        <authorList>
            <person name="Vandepol N."/>
            <person name="Liber J."/>
            <person name="Desiro A."/>
            <person name="Na H."/>
            <person name="Kennedy M."/>
            <person name="Barry K."/>
            <person name="Grigoriev I.V."/>
            <person name="Miller A.N."/>
            <person name="O'Donnell K."/>
            <person name="Stajich J.E."/>
            <person name="Bonito G."/>
        </authorList>
    </citation>
    <scope>NUCLEOTIDE SEQUENCE</scope>
    <source>
        <strain evidence="3">NRRL 2769</strain>
    </source>
</reference>
<feature type="coiled-coil region" evidence="1">
    <location>
        <begin position="243"/>
        <end position="295"/>
    </location>
</feature>
<keyword evidence="1" id="KW-0175">Coiled coil</keyword>
<feature type="compositionally biased region" description="Polar residues" evidence="2">
    <location>
        <begin position="470"/>
        <end position="480"/>
    </location>
</feature>
<feature type="region of interest" description="Disordered" evidence="2">
    <location>
        <begin position="314"/>
        <end position="349"/>
    </location>
</feature>
<comment type="caution">
    <text evidence="3">The sequence shown here is derived from an EMBL/GenBank/DDBJ whole genome shotgun (WGS) entry which is preliminary data.</text>
</comment>
<evidence type="ECO:0000313" key="3">
    <source>
        <dbReference type="EMBL" id="KAG0015376.1"/>
    </source>
</evidence>
<feature type="compositionally biased region" description="Low complexity" evidence="2">
    <location>
        <begin position="612"/>
        <end position="628"/>
    </location>
</feature>